<dbReference type="Proteomes" id="UP000654075">
    <property type="component" value="Unassembled WGS sequence"/>
</dbReference>
<accession>A0A813GA05</accession>
<evidence type="ECO:0000313" key="1">
    <source>
        <dbReference type="EMBL" id="CAE8619517.1"/>
    </source>
</evidence>
<reference evidence="1" key="1">
    <citation type="submission" date="2021-02" db="EMBL/GenBank/DDBJ databases">
        <authorList>
            <person name="Dougan E. K."/>
            <person name="Rhodes N."/>
            <person name="Thang M."/>
            <person name="Chan C."/>
        </authorList>
    </citation>
    <scope>NUCLEOTIDE SEQUENCE</scope>
</reference>
<keyword evidence="2" id="KW-1185">Reference proteome</keyword>
<gene>
    <name evidence="1" type="ORF">PGLA1383_LOCUS37105</name>
</gene>
<name>A0A813GA05_POLGL</name>
<proteinExistence type="predicted"/>
<sequence length="115" mass="12867">AQRPPAFPSWFCAFAACRYKCLLAVAGRQVLLPRAGGESFNERWFDGGLEIHGLSWESIVAPPVTRSRRLSVNGCERSTLMLLADLRWNSIRSEKPTRLHWKEREASAVSAAAPQ</sequence>
<organism evidence="1 2">
    <name type="scientific">Polarella glacialis</name>
    <name type="common">Dinoflagellate</name>
    <dbReference type="NCBI Taxonomy" id="89957"/>
    <lineage>
        <taxon>Eukaryota</taxon>
        <taxon>Sar</taxon>
        <taxon>Alveolata</taxon>
        <taxon>Dinophyceae</taxon>
        <taxon>Suessiales</taxon>
        <taxon>Suessiaceae</taxon>
        <taxon>Polarella</taxon>
    </lineage>
</organism>
<protein>
    <submittedName>
        <fullName evidence="1">Uncharacterized protein</fullName>
    </submittedName>
</protein>
<comment type="caution">
    <text evidence="1">The sequence shown here is derived from an EMBL/GenBank/DDBJ whole genome shotgun (WGS) entry which is preliminary data.</text>
</comment>
<evidence type="ECO:0000313" key="2">
    <source>
        <dbReference type="Proteomes" id="UP000654075"/>
    </source>
</evidence>
<dbReference type="AlphaFoldDB" id="A0A813GA05"/>
<dbReference type="EMBL" id="CAJNNV010027144">
    <property type="protein sequence ID" value="CAE8619517.1"/>
    <property type="molecule type" value="Genomic_DNA"/>
</dbReference>
<feature type="non-terminal residue" evidence="1">
    <location>
        <position position="115"/>
    </location>
</feature>
<feature type="non-terminal residue" evidence="1">
    <location>
        <position position="1"/>
    </location>
</feature>